<evidence type="ECO:0000313" key="5">
    <source>
        <dbReference type="EMBL" id="GAA4889866.1"/>
    </source>
</evidence>
<dbReference type="EMBL" id="BAABJZ010000081">
    <property type="protein sequence ID" value="GAA4889866.1"/>
    <property type="molecule type" value="Genomic_DNA"/>
</dbReference>
<evidence type="ECO:0000256" key="1">
    <source>
        <dbReference type="ARBA" id="ARBA00023015"/>
    </source>
</evidence>
<dbReference type="PROSITE" id="PS01124">
    <property type="entry name" value="HTH_ARAC_FAMILY_2"/>
    <property type="match status" value="1"/>
</dbReference>
<dbReference type="PANTHER" id="PTHR46796:SF13">
    <property type="entry name" value="HTH-TYPE TRANSCRIPTIONAL ACTIVATOR RHAS"/>
    <property type="match status" value="1"/>
</dbReference>
<evidence type="ECO:0000259" key="4">
    <source>
        <dbReference type="PROSITE" id="PS01124"/>
    </source>
</evidence>
<evidence type="ECO:0000256" key="2">
    <source>
        <dbReference type="ARBA" id="ARBA00023125"/>
    </source>
</evidence>
<feature type="domain" description="HTH araC/xylS-type" evidence="4">
    <location>
        <begin position="179"/>
        <end position="264"/>
    </location>
</feature>
<dbReference type="RefSeq" id="WP_345335629.1">
    <property type="nucleotide sequence ID" value="NZ_BAABJZ010000081.1"/>
</dbReference>
<keyword evidence="1" id="KW-0805">Transcription regulation</keyword>
<dbReference type="Pfam" id="PF12833">
    <property type="entry name" value="HTH_18"/>
    <property type="match status" value="1"/>
</dbReference>
<sequence>MKNWIHTPSHPDIARYVECYWFIDRDRAGQNADFPKLNPDPSAHLIFAPAAQRYYYHAGSKEMQGQGSHWLYPHVRTLIMDHSRDFQIAAVKFHPGALYALGLDVDAPRLDDTQVVTSDTLPLHQPIEADALVARAAAEPDAFFAQMEHLLLPWFARAQADKHSKLTSAALPLLLDTPVGELGDKLYCSQRTLERSFARVTGLTLKQYQSMVRLDTLLEALYQQAEADIDWAAIAVQFGFSDQPHLIRYLKRTLGTTPGKYAKQRDFTIDIYGDFERS</sequence>
<organism evidence="5 6">
    <name type="scientific">Ferrimonas pelagia</name>
    <dbReference type="NCBI Taxonomy" id="1177826"/>
    <lineage>
        <taxon>Bacteria</taxon>
        <taxon>Pseudomonadati</taxon>
        <taxon>Pseudomonadota</taxon>
        <taxon>Gammaproteobacteria</taxon>
        <taxon>Alteromonadales</taxon>
        <taxon>Ferrimonadaceae</taxon>
        <taxon>Ferrimonas</taxon>
    </lineage>
</organism>
<keyword evidence="6" id="KW-1185">Reference proteome</keyword>
<proteinExistence type="predicted"/>
<dbReference type="InterPro" id="IPR050204">
    <property type="entry name" value="AraC_XylS_family_regulators"/>
</dbReference>
<gene>
    <name evidence="5" type="ORF">GCM10023333_23910</name>
</gene>
<dbReference type="Pfam" id="PF20240">
    <property type="entry name" value="DUF6597"/>
    <property type="match status" value="1"/>
</dbReference>
<protein>
    <submittedName>
        <fullName evidence="5">Helix-turn-helix domain-containing protein</fullName>
    </submittedName>
</protein>
<dbReference type="PANTHER" id="PTHR46796">
    <property type="entry name" value="HTH-TYPE TRANSCRIPTIONAL ACTIVATOR RHAS-RELATED"/>
    <property type="match status" value="1"/>
</dbReference>
<comment type="caution">
    <text evidence="5">The sequence shown here is derived from an EMBL/GenBank/DDBJ whole genome shotgun (WGS) entry which is preliminary data.</text>
</comment>
<dbReference type="InterPro" id="IPR046532">
    <property type="entry name" value="DUF6597"/>
</dbReference>
<dbReference type="SUPFAM" id="SSF46689">
    <property type="entry name" value="Homeodomain-like"/>
    <property type="match status" value="1"/>
</dbReference>
<dbReference type="InterPro" id="IPR009057">
    <property type="entry name" value="Homeodomain-like_sf"/>
</dbReference>
<keyword evidence="2" id="KW-0238">DNA-binding</keyword>
<accession>A0ABP9EYZ1</accession>
<name>A0ABP9EYZ1_9GAMM</name>
<dbReference type="Gene3D" id="1.10.10.60">
    <property type="entry name" value="Homeodomain-like"/>
    <property type="match status" value="1"/>
</dbReference>
<dbReference type="InterPro" id="IPR018060">
    <property type="entry name" value="HTH_AraC"/>
</dbReference>
<dbReference type="SMART" id="SM00342">
    <property type="entry name" value="HTH_ARAC"/>
    <property type="match status" value="1"/>
</dbReference>
<reference evidence="6" key="1">
    <citation type="journal article" date="2019" name="Int. J. Syst. Evol. Microbiol.">
        <title>The Global Catalogue of Microorganisms (GCM) 10K type strain sequencing project: providing services to taxonomists for standard genome sequencing and annotation.</title>
        <authorList>
            <consortium name="The Broad Institute Genomics Platform"/>
            <consortium name="The Broad Institute Genome Sequencing Center for Infectious Disease"/>
            <person name="Wu L."/>
            <person name="Ma J."/>
        </authorList>
    </citation>
    <scope>NUCLEOTIDE SEQUENCE [LARGE SCALE GENOMIC DNA]</scope>
    <source>
        <strain evidence="6">JCM 18401</strain>
    </source>
</reference>
<evidence type="ECO:0000256" key="3">
    <source>
        <dbReference type="ARBA" id="ARBA00023163"/>
    </source>
</evidence>
<evidence type="ECO:0000313" key="6">
    <source>
        <dbReference type="Proteomes" id="UP001499988"/>
    </source>
</evidence>
<dbReference type="Proteomes" id="UP001499988">
    <property type="component" value="Unassembled WGS sequence"/>
</dbReference>
<keyword evidence="3" id="KW-0804">Transcription</keyword>